<dbReference type="EMBL" id="CAJJDN010000109">
    <property type="protein sequence ID" value="CAD8115704.1"/>
    <property type="molecule type" value="Genomic_DNA"/>
</dbReference>
<protein>
    <submittedName>
        <fullName evidence="1">Uncharacterized protein</fullName>
    </submittedName>
</protein>
<dbReference type="Proteomes" id="UP000692954">
    <property type="component" value="Unassembled WGS sequence"/>
</dbReference>
<sequence length="294" mass="35190">MIFLIQLLIQIIFAFRKLNITHPHNTLFKNYIIFNQNNNIAYSYLQTPDQFSIISQNMTDFCLQNHSLAVWNQDRIIIYTLQEKQNETSINIKESFSIINENFTNITVTSFYFVAQYRNQSLYVNNILNQTAKILNITQIKQKNNSHTSFEVYKYDSNLTFTYLNTDNQFHIIELNENIQQLDEKVWFSTQNDVFSTQYWNNGTAVFMNSHHINYTVPTKILFWYHEDSKIKIKYLFSIQDAYVFAIFTNKGICYQYYSKSLQINYQNILCMKIEDEQYQIEDTANFIEEQLNK</sequence>
<organism evidence="1 2">
    <name type="scientific">Paramecium sonneborni</name>
    <dbReference type="NCBI Taxonomy" id="65129"/>
    <lineage>
        <taxon>Eukaryota</taxon>
        <taxon>Sar</taxon>
        <taxon>Alveolata</taxon>
        <taxon>Ciliophora</taxon>
        <taxon>Intramacronucleata</taxon>
        <taxon>Oligohymenophorea</taxon>
        <taxon>Peniculida</taxon>
        <taxon>Parameciidae</taxon>
        <taxon>Paramecium</taxon>
    </lineage>
</organism>
<evidence type="ECO:0000313" key="1">
    <source>
        <dbReference type="EMBL" id="CAD8115704.1"/>
    </source>
</evidence>
<accession>A0A8S1QKL5</accession>
<dbReference type="AlphaFoldDB" id="A0A8S1QKL5"/>
<proteinExistence type="predicted"/>
<comment type="caution">
    <text evidence="1">The sequence shown here is derived from an EMBL/GenBank/DDBJ whole genome shotgun (WGS) entry which is preliminary data.</text>
</comment>
<dbReference type="OrthoDB" id="302481at2759"/>
<reference evidence="1" key="1">
    <citation type="submission" date="2021-01" db="EMBL/GenBank/DDBJ databases">
        <authorList>
            <consortium name="Genoscope - CEA"/>
            <person name="William W."/>
        </authorList>
    </citation>
    <scope>NUCLEOTIDE SEQUENCE</scope>
</reference>
<keyword evidence="2" id="KW-1185">Reference proteome</keyword>
<name>A0A8S1QKL5_9CILI</name>
<gene>
    <name evidence="1" type="ORF">PSON_ATCC_30995.1.T1090056</name>
</gene>
<evidence type="ECO:0000313" key="2">
    <source>
        <dbReference type="Proteomes" id="UP000692954"/>
    </source>
</evidence>